<dbReference type="Proteomes" id="UP000785613">
    <property type="component" value="Unassembled WGS sequence"/>
</dbReference>
<gene>
    <name evidence="2" type="ORF">F0185_03860</name>
</gene>
<keyword evidence="3" id="KW-1185">Reference proteome</keyword>
<dbReference type="EMBL" id="VUYU01000002">
    <property type="protein sequence ID" value="NHZ32727.1"/>
    <property type="molecule type" value="Genomic_DNA"/>
</dbReference>
<organism evidence="2 3">
    <name type="scientific">Massilia rubra</name>
    <dbReference type="NCBI Taxonomy" id="2607910"/>
    <lineage>
        <taxon>Bacteria</taxon>
        <taxon>Pseudomonadati</taxon>
        <taxon>Pseudomonadota</taxon>
        <taxon>Betaproteobacteria</taxon>
        <taxon>Burkholderiales</taxon>
        <taxon>Oxalobacteraceae</taxon>
        <taxon>Telluria group</taxon>
        <taxon>Massilia</taxon>
    </lineage>
</organism>
<comment type="caution">
    <text evidence="2">The sequence shown here is derived from an EMBL/GenBank/DDBJ whole genome shotgun (WGS) entry which is preliminary data.</text>
</comment>
<dbReference type="Pfam" id="PF09346">
    <property type="entry name" value="SMI1_KNR4"/>
    <property type="match status" value="1"/>
</dbReference>
<name>A0ABX0LER2_9BURK</name>
<dbReference type="RefSeq" id="WP_167221755.1">
    <property type="nucleotide sequence ID" value="NZ_VUYU01000002.1"/>
</dbReference>
<evidence type="ECO:0000259" key="1">
    <source>
        <dbReference type="Pfam" id="PF09346"/>
    </source>
</evidence>
<proteinExistence type="predicted"/>
<dbReference type="InterPro" id="IPR018958">
    <property type="entry name" value="Knr4/Smi1-like_dom"/>
</dbReference>
<sequence length="216" mass="23546">MSESFDALSASTGIALPATLRHLIERGANGYDDPGRTALSALNDFEWLAAQEAQAVVAGWLNPVKQNGNVFLPFARSGAGDAYCMVRLRGGEEGVCMVWHDASTSTLHYAGFDQFVVGEYLNVFAELDLLDDDDDDPVALLRADVAKVSDLLDPALRSMLLGCLDKTPAEHPYRQGPKARVEMVRALIGQEEFNAVYSQVSIPDPVAFDVVARWEE</sequence>
<feature type="domain" description="Knr4/Smi1-like" evidence="1">
    <location>
        <begin position="3"/>
        <end position="116"/>
    </location>
</feature>
<evidence type="ECO:0000313" key="3">
    <source>
        <dbReference type="Proteomes" id="UP000785613"/>
    </source>
</evidence>
<reference evidence="2 3" key="1">
    <citation type="submission" date="2019-09" db="EMBL/GenBank/DDBJ databases">
        <title>Taxonomy of Antarctic Massilia spp.: description of Massilia rubra sp. nov., Massilia aquatica sp. nov., Massilia mucilaginosa sp. nov., Massilia frigida sp. nov. isolated from streams, lakes and regoliths.</title>
        <authorList>
            <person name="Holochova P."/>
            <person name="Sedlacek I."/>
            <person name="Kralova S."/>
            <person name="Maslanova I."/>
            <person name="Busse H.-J."/>
            <person name="Stankova E."/>
            <person name="Vrbovska V."/>
            <person name="Kovarovic V."/>
            <person name="Bartak M."/>
            <person name="Svec P."/>
            <person name="Pantucek R."/>
        </authorList>
    </citation>
    <scope>NUCLEOTIDE SEQUENCE [LARGE SCALE GENOMIC DNA]</scope>
    <source>
        <strain evidence="2 3">CCM 8692</strain>
    </source>
</reference>
<accession>A0ABX0LER2</accession>
<evidence type="ECO:0000313" key="2">
    <source>
        <dbReference type="EMBL" id="NHZ32727.1"/>
    </source>
</evidence>
<protein>
    <submittedName>
        <fullName evidence="2">SMI1/KNR4 family protein</fullName>
    </submittedName>
</protein>